<reference evidence="16" key="1">
    <citation type="submission" date="2022-03" db="EMBL/GenBank/DDBJ databases">
        <authorList>
            <person name="Martin C."/>
        </authorList>
    </citation>
    <scope>NUCLEOTIDE SEQUENCE</scope>
</reference>
<gene>
    <name evidence="16" type="ORF">OFUS_LOCUS18688</name>
</gene>
<comment type="domain">
    <text evidence="15">The selectivity filter, in which calcium ions are arranged in single file, is composed of two acidic rings separated by one helical turn along the central axis of the channel pore.</text>
</comment>
<dbReference type="OrthoDB" id="278338at2759"/>
<evidence type="ECO:0000256" key="9">
    <source>
        <dbReference type="ARBA" id="ARBA00022989"/>
    </source>
</evidence>
<evidence type="ECO:0000256" key="3">
    <source>
        <dbReference type="ARBA" id="ARBA00022448"/>
    </source>
</evidence>
<keyword evidence="6 15" id="KW-0812">Transmembrane</keyword>
<organism evidence="16 17">
    <name type="scientific">Owenia fusiformis</name>
    <name type="common">Polychaete worm</name>
    <dbReference type="NCBI Taxonomy" id="6347"/>
    <lineage>
        <taxon>Eukaryota</taxon>
        <taxon>Metazoa</taxon>
        <taxon>Spiralia</taxon>
        <taxon>Lophotrochozoa</taxon>
        <taxon>Annelida</taxon>
        <taxon>Polychaeta</taxon>
        <taxon>Sedentaria</taxon>
        <taxon>Canalipalpata</taxon>
        <taxon>Sabellida</taxon>
        <taxon>Oweniida</taxon>
        <taxon>Oweniidae</taxon>
        <taxon>Owenia</taxon>
    </lineage>
</organism>
<dbReference type="PANTHER" id="PTHR13462:SF10">
    <property type="entry name" value="CALCIUM UNIPORTER PROTEIN, MITOCHONDRIAL"/>
    <property type="match status" value="1"/>
</dbReference>
<evidence type="ECO:0000256" key="6">
    <source>
        <dbReference type="ARBA" id="ARBA00022692"/>
    </source>
</evidence>
<keyword evidence="7 15" id="KW-0999">Mitochondrion inner membrane</keyword>
<dbReference type="InterPro" id="IPR039055">
    <property type="entry name" value="MCU_fam"/>
</dbReference>
<dbReference type="Pfam" id="PF04678">
    <property type="entry name" value="MCU"/>
    <property type="match status" value="1"/>
</dbReference>
<keyword evidence="10 15" id="KW-0406">Ion transport</keyword>
<feature type="transmembrane region" description="Helical" evidence="15">
    <location>
        <begin position="215"/>
        <end position="234"/>
    </location>
</feature>
<dbReference type="Proteomes" id="UP000749559">
    <property type="component" value="Unassembled WGS sequence"/>
</dbReference>
<evidence type="ECO:0000256" key="8">
    <source>
        <dbReference type="ARBA" id="ARBA00022837"/>
    </source>
</evidence>
<evidence type="ECO:0000256" key="4">
    <source>
        <dbReference type="ARBA" id="ARBA00022568"/>
    </source>
</evidence>
<evidence type="ECO:0000256" key="13">
    <source>
        <dbReference type="ARBA" id="ARBA00023303"/>
    </source>
</evidence>
<evidence type="ECO:0000256" key="12">
    <source>
        <dbReference type="ARBA" id="ARBA00023136"/>
    </source>
</evidence>
<accession>A0A8J1Y6X0</accession>
<sequence>MATKSWIRFQGVVFCRNTPSSSQVQNKCRIFLRSGHSLLLQRSLCSSATPTTESVSINYNNGIPQILVPLPSRQERCQFTLKPLGNTVGDFIQYLQDEDGGIDRAAIYSEDGLRVAKCTDIATLLQSNFRLELNDRTYSVTSPPIGPIDHDDLVQLYDVKSLLSKLHSTLNVEEHQLQRERDLISKLEDLKVEIEPLEKSKLNLELYSKKRVNRLAWMGLGMMGIQFGLFARLTWWEYSWDIMEPVTYFATYATSMAMFAYYCVTKEPYEFPIVRDREFLKSFHKSARTKLDINKYNQLKTAIYQTEYDLKRLRDPLQVHLPIKELEPKKSPEDFKPLV</sequence>
<dbReference type="GO" id="GO:0015292">
    <property type="term" value="F:uniporter activity"/>
    <property type="evidence" value="ECO:0007669"/>
    <property type="project" value="UniProtKB-UniRule"/>
</dbReference>
<evidence type="ECO:0000313" key="17">
    <source>
        <dbReference type="Proteomes" id="UP000749559"/>
    </source>
</evidence>
<dbReference type="GO" id="GO:0051560">
    <property type="term" value="P:mitochondrial calcium ion homeostasis"/>
    <property type="evidence" value="ECO:0007669"/>
    <property type="project" value="UniProtKB-UniRule"/>
</dbReference>
<name>A0A8J1Y6X0_OWEFU</name>
<keyword evidence="12 15" id="KW-0472">Membrane</keyword>
<protein>
    <recommendedName>
        <fullName evidence="15">Calcium uniporter protein</fullName>
    </recommendedName>
</protein>
<dbReference type="PANTHER" id="PTHR13462">
    <property type="entry name" value="CALCIUM UNIPORTER PROTEIN, MITOCHONDRIAL"/>
    <property type="match status" value="1"/>
</dbReference>
<dbReference type="InterPro" id="IPR006769">
    <property type="entry name" value="MCU_C"/>
</dbReference>
<comment type="catalytic activity">
    <reaction evidence="14">
        <text>Ca(2+)(in) = Ca(2+)(out)</text>
        <dbReference type="Rhea" id="RHEA:29671"/>
        <dbReference type="ChEBI" id="CHEBI:29108"/>
    </reaction>
</comment>
<feature type="transmembrane region" description="Helical" evidence="15">
    <location>
        <begin position="246"/>
        <end position="264"/>
    </location>
</feature>
<dbReference type="AlphaFoldDB" id="A0A8J1Y6X0"/>
<comment type="similarity">
    <text evidence="2 15">Belongs to the MCU (TC 1.A.77) family.</text>
</comment>
<dbReference type="GO" id="GO:0005262">
    <property type="term" value="F:calcium channel activity"/>
    <property type="evidence" value="ECO:0007669"/>
    <property type="project" value="UniProtKB-UniRule"/>
</dbReference>
<evidence type="ECO:0000256" key="1">
    <source>
        <dbReference type="ARBA" id="ARBA00004448"/>
    </source>
</evidence>
<keyword evidence="13 15" id="KW-0407">Ion channel</keyword>
<dbReference type="GO" id="GO:0036444">
    <property type="term" value="P:calcium import into the mitochondrion"/>
    <property type="evidence" value="ECO:0007669"/>
    <property type="project" value="TreeGrafter"/>
</dbReference>
<evidence type="ECO:0000256" key="14">
    <source>
        <dbReference type="ARBA" id="ARBA00036634"/>
    </source>
</evidence>
<evidence type="ECO:0000256" key="5">
    <source>
        <dbReference type="ARBA" id="ARBA00022673"/>
    </source>
</evidence>
<keyword evidence="3 15" id="KW-0813">Transport</keyword>
<evidence type="ECO:0000313" key="16">
    <source>
        <dbReference type="EMBL" id="CAH1793900.1"/>
    </source>
</evidence>
<comment type="function">
    <text evidence="15">Mitochondrial inner membrane calcium uniporter that mediates calcium uptake into mitochondria. Mitochondrial calcium homeostasis plays key roles in cellular physiology and regulates cell bioenergetics, cytoplasmic calcium signals and activation of cell death pathways.</text>
</comment>
<comment type="subcellular location">
    <subcellularLocation>
        <location evidence="1 15">Mitochondrion inner membrane</location>
        <topology evidence="1 15">Multi-pass membrane protein</topology>
    </subcellularLocation>
</comment>
<keyword evidence="11 15" id="KW-0496">Mitochondrion</keyword>
<dbReference type="GO" id="GO:1990246">
    <property type="term" value="C:uniplex complex"/>
    <property type="evidence" value="ECO:0007669"/>
    <property type="project" value="TreeGrafter"/>
</dbReference>
<keyword evidence="8 15" id="KW-0106">Calcium</keyword>
<keyword evidence="9 15" id="KW-1133">Transmembrane helix</keyword>
<dbReference type="EMBL" id="CAIIXF020000009">
    <property type="protein sequence ID" value="CAH1793900.1"/>
    <property type="molecule type" value="Genomic_DNA"/>
</dbReference>
<evidence type="ECO:0000256" key="2">
    <source>
        <dbReference type="ARBA" id="ARBA00005653"/>
    </source>
</evidence>
<keyword evidence="5 15" id="KW-0107">Calcium channel</keyword>
<evidence type="ECO:0000256" key="11">
    <source>
        <dbReference type="ARBA" id="ARBA00023128"/>
    </source>
</evidence>
<keyword evidence="4 15" id="KW-0109">Calcium transport</keyword>
<evidence type="ECO:0000256" key="15">
    <source>
        <dbReference type="RuleBase" id="RU367035"/>
    </source>
</evidence>
<evidence type="ECO:0000256" key="10">
    <source>
        <dbReference type="ARBA" id="ARBA00023065"/>
    </source>
</evidence>
<evidence type="ECO:0000256" key="7">
    <source>
        <dbReference type="ARBA" id="ARBA00022792"/>
    </source>
</evidence>
<comment type="caution">
    <text evidence="16">The sequence shown here is derived from an EMBL/GenBank/DDBJ whole genome shotgun (WGS) entry which is preliminary data.</text>
</comment>
<proteinExistence type="inferred from homology"/>
<keyword evidence="17" id="KW-1185">Reference proteome</keyword>